<keyword evidence="3" id="KW-1185">Reference proteome</keyword>
<name>A0A348AKM6_9FIRM</name>
<keyword evidence="1" id="KW-0812">Transmembrane</keyword>
<evidence type="ECO:0000256" key="1">
    <source>
        <dbReference type="SAM" id="Phobius"/>
    </source>
</evidence>
<keyword evidence="1" id="KW-1133">Transmembrane helix</keyword>
<feature type="transmembrane region" description="Helical" evidence="1">
    <location>
        <begin position="25"/>
        <end position="44"/>
    </location>
</feature>
<evidence type="ECO:0000313" key="3">
    <source>
        <dbReference type="Proteomes" id="UP000276437"/>
    </source>
</evidence>
<evidence type="ECO:0008006" key="4">
    <source>
        <dbReference type="Google" id="ProtNLM"/>
    </source>
</evidence>
<dbReference type="AlphaFoldDB" id="A0A348AKM6"/>
<feature type="transmembrane region" description="Helical" evidence="1">
    <location>
        <begin position="368"/>
        <end position="389"/>
    </location>
</feature>
<sequence>MYASQVKLGDTNVRNYLPPLCKAKLACYILFLAVWGVTVLPSAYEAPFGYLDDAGTVVAVRNVSQNWAGLLPDPETGRFQPIYWLGKLLACSLWGDSPAAFYLFQALTVLLNGLIIIYLVNRFTRSTFAGLAAGIFFITGSSIYEAVYTLGKSEIQASLFLFLIIAANAVYLECQSRRTAIAALAAIFICSLCANWTKETLAAASVFWLTGLSVSYMRIPEQRHFLSAWLQTSLVGIAAVIVSRLGYYALRPEISAEAYTKFVINITGIKENLLFYLQQTPDVIFFGLLSAALVLAWSGRFQQSEQAGQKIYIIICGILLTGWGYFLGMLCWRWGEAYYLYIPGALFQTACIVAGYFVLRLYKCTRSLIVLVLLLISIFKFYGLIYGYYVAVSQRINDSMYYEAIRKYAELAKPGDRLLLEQWNDFEEPAYSSRLMLQQVFSLQTEVYGIRSLFTGQSLTEEQKKLYSIKNEWNDTILKPKKGDYILFMPGKNSAYWIVRGVAPFVAAHSHFERMADHVTVKSENLQSKSCLIIQPQAPFIVLDKVYRGYRLYQIGDIEKMIQWSGQFDDGWIGRSAIAAIPNPAEQENVYFEVFVPQQVLPQRLTIHCGDALVSDITFSESGTYPLVLNLDNYITNNHSVSASVDLKFSVSNIFVPQNMGLNKDTRELGLLLKSSKLVLKD</sequence>
<dbReference type="Proteomes" id="UP000276437">
    <property type="component" value="Chromosome"/>
</dbReference>
<dbReference type="EMBL" id="AP018449">
    <property type="protein sequence ID" value="BBB91624.1"/>
    <property type="molecule type" value="Genomic_DNA"/>
</dbReference>
<accession>A0A348AKM6</accession>
<feature type="transmembrane region" description="Helical" evidence="1">
    <location>
        <begin position="338"/>
        <end position="359"/>
    </location>
</feature>
<keyword evidence="1" id="KW-0472">Membrane</keyword>
<organism evidence="2 3">
    <name type="scientific">Methylomusa anaerophila</name>
    <dbReference type="NCBI Taxonomy" id="1930071"/>
    <lineage>
        <taxon>Bacteria</taxon>
        <taxon>Bacillati</taxon>
        <taxon>Bacillota</taxon>
        <taxon>Negativicutes</taxon>
        <taxon>Selenomonadales</taxon>
        <taxon>Sporomusaceae</taxon>
        <taxon>Methylomusa</taxon>
    </lineage>
</organism>
<protein>
    <recommendedName>
        <fullName evidence="4">Glycosyltransferase RgtA/B/C/D-like domain-containing protein</fullName>
    </recommendedName>
</protein>
<feature type="transmembrane region" description="Helical" evidence="1">
    <location>
        <begin position="155"/>
        <end position="172"/>
    </location>
</feature>
<feature type="transmembrane region" description="Helical" evidence="1">
    <location>
        <begin position="226"/>
        <end position="250"/>
    </location>
</feature>
<dbReference type="KEGG" id="mana:MAMMFC1_02308"/>
<feature type="transmembrane region" description="Helical" evidence="1">
    <location>
        <begin position="283"/>
        <end position="299"/>
    </location>
</feature>
<feature type="transmembrane region" description="Helical" evidence="1">
    <location>
        <begin position="99"/>
        <end position="120"/>
    </location>
</feature>
<gene>
    <name evidence="2" type="ORF">MAMMFC1_02308</name>
</gene>
<feature type="transmembrane region" description="Helical" evidence="1">
    <location>
        <begin position="127"/>
        <end position="149"/>
    </location>
</feature>
<feature type="transmembrane region" description="Helical" evidence="1">
    <location>
        <begin position="311"/>
        <end position="332"/>
    </location>
</feature>
<evidence type="ECO:0000313" key="2">
    <source>
        <dbReference type="EMBL" id="BBB91624.1"/>
    </source>
</evidence>
<reference evidence="2 3" key="1">
    <citation type="journal article" date="2018" name="Int. J. Syst. Evol. Microbiol.">
        <title>Methylomusa anaerophila gen. nov., sp. nov., an anaerobic methanol-utilizing bacterium isolated from a microbial fuel cell.</title>
        <authorList>
            <person name="Amano N."/>
            <person name="Yamamuro A."/>
            <person name="Miyahara M."/>
            <person name="Kouzuma A."/>
            <person name="Abe T."/>
            <person name="Watanabe K."/>
        </authorList>
    </citation>
    <scope>NUCLEOTIDE SEQUENCE [LARGE SCALE GENOMIC DNA]</scope>
    <source>
        <strain evidence="2 3">MMFC1</strain>
    </source>
</reference>
<proteinExistence type="predicted"/>